<comment type="caution">
    <text evidence="1">The sequence shown here is derived from an EMBL/GenBank/DDBJ whole genome shotgun (WGS) entry which is preliminary data.</text>
</comment>
<evidence type="ECO:0000313" key="2">
    <source>
        <dbReference type="Proteomes" id="UP001371456"/>
    </source>
</evidence>
<keyword evidence="2" id="KW-1185">Reference proteome</keyword>
<name>A0AAN8UDL3_SOLBU</name>
<proteinExistence type="predicted"/>
<dbReference type="AlphaFoldDB" id="A0AAN8UDL3"/>
<sequence length="55" mass="6665">MEMQSAVTYILLNCPEIQPYVNLFVNIRGNEDIYTEFSKWLRNYVYDEYSSVQYL</sequence>
<gene>
    <name evidence="1" type="ORF">RDI58_001085</name>
</gene>
<evidence type="ECO:0000313" key="1">
    <source>
        <dbReference type="EMBL" id="KAK6803301.1"/>
    </source>
</evidence>
<protein>
    <submittedName>
        <fullName evidence="1">Uncharacterized protein</fullName>
    </submittedName>
</protein>
<accession>A0AAN8UDL3</accession>
<dbReference type="Proteomes" id="UP001371456">
    <property type="component" value="Unassembled WGS sequence"/>
</dbReference>
<organism evidence="1 2">
    <name type="scientific">Solanum bulbocastanum</name>
    <name type="common">Wild potato</name>
    <dbReference type="NCBI Taxonomy" id="147425"/>
    <lineage>
        <taxon>Eukaryota</taxon>
        <taxon>Viridiplantae</taxon>
        <taxon>Streptophyta</taxon>
        <taxon>Embryophyta</taxon>
        <taxon>Tracheophyta</taxon>
        <taxon>Spermatophyta</taxon>
        <taxon>Magnoliopsida</taxon>
        <taxon>eudicotyledons</taxon>
        <taxon>Gunneridae</taxon>
        <taxon>Pentapetalae</taxon>
        <taxon>asterids</taxon>
        <taxon>lamiids</taxon>
        <taxon>Solanales</taxon>
        <taxon>Solanaceae</taxon>
        <taxon>Solanoideae</taxon>
        <taxon>Solaneae</taxon>
        <taxon>Solanum</taxon>
    </lineage>
</organism>
<dbReference type="EMBL" id="JBANQN010000001">
    <property type="protein sequence ID" value="KAK6803301.1"/>
    <property type="molecule type" value="Genomic_DNA"/>
</dbReference>
<reference evidence="1 2" key="1">
    <citation type="submission" date="2024-02" db="EMBL/GenBank/DDBJ databases">
        <title>de novo genome assembly of Solanum bulbocastanum strain 11H21.</title>
        <authorList>
            <person name="Hosaka A.J."/>
        </authorList>
    </citation>
    <scope>NUCLEOTIDE SEQUENCE [LARGE SCALE GENOMIC DNA]</scope>
    <source>
        <tissue evidence="1">Young leaves</tissue>
    </source>
</reference>